<keyword evidence="3" id="KW-1185">Reference proteome</keyword>
<feature type="region of interest" description="Disordered" evidence="1">
    <location>
        <begin position="229"/>
        <end position="414"/>
    </location>
</feature>
<evidence type="ECO:0000256" key="1">
    <source>
        <dbReference type="SAM" id="MobiDB-lite"/>
    </source>
</evidence>
<evidence type="ECO:0000313" key="3">
    <source>
        <dbReference type="Proteomes" id="UP000664521"/>
    </source>
</evidence>
<dbReference type="Proteomes" id="UP000664521">
    <property type="component" value="Unassembled WGS sequence"/>
</dbReference>
<dbReference type="EMBL" id="CAJPDS010000039">
    <property type="protein sequence ID" value="CAF9925719.1"/>
    <property type="molecule type" value="Genomic_DNA"/>
</dbReference>
<name>A0A8H3ITF7_9LECA</name>
<feature type="region of interest" description="Disordered" evidence="1">
    <location>
        <begin position="1"/>
        <end position="212"/>
    </location>
</feature>
<feature type="compositionally biased region" description="Polar residues" evidence="1">
    <location>
        <begin position="232"/>
        <end position="241"/>
    </location>
</feature>
<feature type="compositionally biased region" description="Polar residues" evidence="1">
    <location>
        <begin position="305"/>
        <end position="321"/>
    </location>
</feature>
<sequence length="414" mass="43550">MDKAKGVVKSGWHPPGKDGKKESWRGDFKGINQVAGWVGKGKNQSPLEAAQDHQSRPLATLKDPDAFGPPPKNVNYHGGAAVPNAITPDRRGLGAPLSAQEIHAQNELEESEKRTLEQAAQKPVPPPVPYRLDTTGLSTEALPKPPLRRIEAVDPSGPSGAHSSLQPARPATKPRPSLPPQLPPREPMTPTQETLQPASSATRGPLAASGLKQDALSRLGSAGVSVRELNIGGQQEAQITNDGRDVNRPATSNPHQKPALSELHKRFSGLSTTSPVTETSPEGGTSFAQKQAALKTASSFRKDPSSISLSDAKTAATTADNFRQRHGEQVASGLKSANAVNRKYDVAGKLGGHSCDISAKDETLPSPSAVDDLNSVSITEKKKPPPPPPKRIHGSAASLTSSPPPIPLSSKPHT</sequence>
<gene>
    <name evidence="2" type="ORF">HETSPECPRED_005909</name>
</gene>
<proteinExistence type="predicted"/>
<accession>A0A8H3ITF7</accession>
<comment type="caution">
    <text evidence="2">The sequence shown here is derived from an EMBL/GenBank/DDBJ whole genome shotgun (WGS) entry which is preliminary data.</text>
</comment>
<feature type="compositionally biased region" description="Polar residues" evidence="1">
    <location>
        <begin position="192"/>
        <end position="202"/>
    </location>
</feature>
<evidence type="ECO:0008006" key="4">
    <source>
        <dbReference type="Google" id="ProtNLM"/>
    </source>
</evidence>
<protein>
    <recommendedName>
        <fullName evidence="4">Altered inheritance of mitochondria protein 3</fullName>
    </recommendedName>
</protein>
<dbReference type="AlphaFoldDB" id="A0A8H3ITF7"/>
<reference evidence="2" key="1">
    <citation type="submission" date="2021-03" db="EMBL/GenBank/DDBJ databases">
        <authorList>
            <person name="Tagirdzhanova G."/>
        </authorList>
    </citation>
    <scope>NUCLEOTIDE SEQUENCE</scope>
</reference>
<feature type="compositionally biased region" description="Pro residues" evidence="1">
    <location>
        <begin position="176"/>
        <end position="187"/>
    </location>
</feature>
<dbReference type="OrthoDB" id="3357271at2759"/>
<evidence type="ECO:0000313" key="2">
    <source>
        <dbReference type="EMBL" id="CAF9925719.1"/>
    </source>
</evidence>
<feature type="compositionally biased region" description="Basic and acidic residues" evidence="1">
    <location>
        <begin position="15"/>
        <end position="28"/>
    </location>
</feature>
<organism evidence="2 3">
    <name type="scientific">Heterodermia speciosa</name>
    <dbReference type="NCBI Taxonomy" id="116794"/>
    <lineage>
        <taxon>Eukaryota</taxon>
        <taxon>Fungi</taxon>
        <taxon>Dikarya</taxon>
        <taxon>Ascomycota</taxon>
        <taxon>Pezizomycotina</taxon>
        <taxon>Lecanoromycetes</taxon>
        <taxon>OSLEUM clade</taxon>
        <taxon>Lecanoromycetidae</taxon>
        <taxon>Caliciales</taxon>
        <taxon>Physciaceae</taxon>
        <taxon>Heterodermia</taxon>
    </lineage>
</organism>
<feature type="compositionally biased region" description="Low complexity" evidence="1">
    <location>
        <begin position="271"/>
        <end position="282"/>
    </location>
</feature>